<gene>
    <name evidence="5" type="ORF">E6H00_05220</name>
</gene>
<dbReference type="GO" id="GO:0043190">
    <property type="term" value="C:ATP-binding cassette (ABC) transporter complex"/>
    <property type="evidence" value="ECO:0007669"/>
    <property type="project" value="InterPro"/>
</dbReference>
<dbReference type="InterPro" id="IPR000914">
    <property type="entry name" value="SBP_5_dom"/>
</dbReference>
<dbReference type="GO" id="GO:0042597">
    <property type="term" value="C:periplasmic space"/>
    <property type="evidence" value="ECO:0007669"/>
    <property type="project" value="UniProtKB-ARBA"/>
</dbReference>
<comment type="caution">
    <text evidence="5">The sequence shown here is derived from an EMBL/GenBank/DDBJ whole genome shotgun (WGS) entry which is preliminary data.</text>
</comment>
<dbReference type="InterPro" id="IPR039424">
    <property type="entry name" value="SBP_5"/>
</dbReference>
<dbReference type="Pfam" id="PF00496">
    <property type="entry name" value="SBP_bac_5"/>
    <property type="match status" value="1"/>
</dbReference>
<dbReference type="Proteomes" id="UP000318509">
    <property type="component" value="Unassembled WGS sequence"/>
</dbReference>
<dbReference type="PANTHER" id="PTHR30290:SF9">
    <property type="entry name" value="OLIGOPEPTIDE-BINDING PROTEIN APPA"/>
    <property type="match status" value="1"/>
</dbReference>
<dbReference type="PANTHER" id="PTHR30290">
    <property type="entry name" value="PERIPLASMIC BINDING COMPONENT OF ABC TRANSPORTER"/>
    <property type="match status" value="1"/>
</dbReference>
<evidence type="ECO:0000256" key="1">
    <source>
        <dbReference type="ARBA" id="ARBA00005695"/>
    </source>
</evidence>
<proteinExistence type="inferred from homology"/>
<evidence type="ECO:0000259" key="4">
    <source>
        <dbReference type="Pfam" id="PF00496"/>
    </source>
</evidence>
<evidence type="ECO:0000256" key="2">
    <source>
        <dbReference type="ARBA" id="ARBA00022448"/>
    </source>
</evidence>
<dbReference type="EMBL" id="VBAK01000105">
    <property type="protein sequence ID" value="TMI91083.1"/>
    <property type="molecule type" value="Genomic_DNA"/>
</dbReference>
<evidence type="ECO:0000313" key="6">
    <source>
        <dbReference type="Proteomes" id="UP000318509"/>
    </source>
</evidence>
<dbReference type="AlphaFoldDB" id="A0A537K5M2"/>
<dbReference type="InterPro" id="IPR030678">
    <property type="entry name" value="Peptide/Ni-bd"/>
</dbReference>
<organism evidence="5 6">
    <name type="scientific">Candidatus Segetimicrobium genomatis</name>
    <dbReference type="NCBI Taxonomy" id="2569760"/>
    <lineage>
        <taxon>Bacteria</taxon>
        <taxon>Bacillati</taxon>
        <taxon>Candidatus Sysuimicrobiota</taxon>
        <taxon>Candidatus Sysuimicrobiia</taxon>
        <taxon>Candidatus Sysuimicrobiales</taxon>
        <taxon>Candidatus Segetimicrobiaceae</taxon>
        <taxon>Candidatus Segetimicrobium</taxon>
    </lineage>
</organism>
<dbReference type="Gene3D" id="3.10.105.10">
    <property type="entry name" value="Dipeptide-binding Protein, Domain 3"/>
    <property type="match status" value="1"/>
</dbReference>
<sequence>MVTQARLSRGAVLALATIGCLAAGLLFSPAARVGWAAQMNDTFVWGKSGDADTLDNQVSSNGETSEVTTQVYNLLVRAKQGQTDIEPDLAESWSVSPDGLVWTFKLRKGVTFHDGTPWNAEAAKFNFDRMADPKNPYHAVKGFDFEYWNDFMADSFKEARVVDPYTLQVVLNKPNAPLVYNLSIISFDMASPASFQKYGGEGVGQHPVGTGPYKFVEWIRDDHITLEANPSFFRKGLPKTRRIVMRVIKDNAARFLALRANEVHAMELPNTDDVKVAQNDPTLKVGFRPPFNTGWVRFNMNNDLFKDKRIRQAVAIAINRPAIVQGLYAGFGEVAQQHMPPLMWGRAQTGMGYDYNPAKARQLLAEAKYPNGFSLDFWYIPVSRPYFPAGKEIGTAIASDLGRIGIRVHLMTEDWAAYLKDRKTNKFPIFMIGWIGDNGDPDDWMGFFFPKYDPGNAYLSYNNPAVFDAINKGKVAVSQAERAKLYAQAEQMILSDYRDIPIAHAKVPLLMRKNVEGLVGQPDANEYMETVELK</sequence>
<dbReference type="SUPFAM" id="SSF53850">
    <property type="entry name" value="Periplasmic binding protein-like II"/>
    <property type="match status" value="1"/>
</dbReference>
<keyword evidence="3" id="KW-0732">Signal</keyword>
<dbReference type="Gene3D" id="3.90.76.10">
    <property type="entry name" value="Dipeptide-binding Protein, Domain 1"/>
    <property type="match status" value="1"/>
</dbReference>
<dbReference type="CDD" id="cd08493">
    <property type="entry name" value="PBP2_DppA_like"/>
    <property type="match status" value="1"/>
</dbReference>
<name>A0A537K5M2_9BACT</name>
<feature type="domain" description="Solute-binding protein family 5" evidence="4">
    <location>
        <begin position="85"/>
        <end position="452"/>
    </location>
</feature>
<dbReference type="PROSITE" id="PS51257">
    <property type="entry name" value="PROKAR_LIPOPROTEIN"/>
    <property type="match status" value="1"/>
</dbReference>
<evidence type="ECO:0000313" key="5">
    <source>
        <dbReference type="EMBL" id="TMI91083.1"/>
    </source>
</evidence>
<evidence type="ECO:0000256" key="3">
    <source>
        <dbReference type="ARBA" id="ARBA00022729"/>
    </source>
</evidence>
<dbReference type="GO" id="GO:1904680">
    <property type="term" value="F:peptide transmembrane transporter activity"/>
    <property type="evidence" value="ECO:0007669"/>
    <property type="project" value="TreeGrafter"/>
</dbReference>
<accession>A0A537K5M2</accession>
<dbReference type="PIRSF" id="PIRSF002741">
    <property type="entry name" value="MppA"/>
    <property type="match status" value="1"/>
</dbReference>
<keyword evidence="2" id="KW-0813">Transport</keyword>
<dbReference type="GO" id="GO:0015833">
    <property type="term" value="P:peptide transport"/>
    <property type="evidence" value="ECO:0007669"/>
    <property type="project" value="TreeGrafter"/>
</dbReference>
<protein>
    <submittedName>
        <fullName evidence="5">ABC transporter substrate-binding protein</fullName>
    </submittedName>
</protein>
<reference evidence="5 6" key="1">
    <citation type="journal article" date="2019" name="Nat. Microbiol.">
        <title>Mediterranean grassland soil C-N compound turnover is dependent on rainfall and depth, and is mediated by genomically divergent microorganisms.</title>
        <authorList>
            <person name="Diamond S."/>
            <person name="Andeer P.F."/>
            <person name="Li Z."/>
            <person name="Crits-Christoph A."/>
            <person name="Burstein D."/>
            <person name="Anantharaman K."/>
            <person name="Lane K.R."/>
            <person name="Thomas B.C."/>
            <person name="Pan C."/>
            <person name="Northen T.R."/>
            <person name="Banfield J.F."/>
        </authorList>
    </citation>
    <scope>NUCLEOTIDE SEQUENCE [LARGE SCALE GENOMIC DNA]</scope>
    <source>
        <strain evidence="5">NP_3</strain>
    </source>
</reference>
<comment type="similarity">
    <text evidence="1">Belongs to the bacterial solute-binding protein 5 family.</text>
</comment>
<dbReference type="Gene3D" id="3.40.190.10">
    <property type="entry name" value="Periplasmic binding protein-like II"/>
    <property type="match status" value="1"/>
</dbReference>